<dbReference type="GO" id="GO:0035612">
    <property type="term" value="F:AP-2 adaptor complex binding"/>
    <property type="evidence" value="ECO:0007669"/>
    <property type="project" value="TreeGrafter"/>
</dbReference>
<dbReference type="PROSITE" id="PS50011">
    <property type="entry name" value="PROTEIN_KINASE_DOM"/>
    <property type="match status" value="1"/>
</dbReference>
<protein>
    <recommendedName>
        <fullName evidence="1">non-specific serine/threonine protein kinase</fullName>
        <ecNumber evidence="1">2.7.11.1</ecNumber>
    </recommendedName>
</protein>
<feature type="compositionally biased region" description="Basic and acidic residues" evidence="9">
    <location>
        <begin position="645"/>
        <end position="659"/>
    </location>
</feature>
<dbReference type="SMART" id="SM00220">
    <property type="entry name" value="S_TKc"/>
    <property type="match status" value="1"/>
</dbReference>
<feature type="region of interest" description="Disordered" evidence="9">
    <location>
        <begin position="330"/>
        <end position="361"/>
    </location>
</feature>
<evidence type="ECO:0000256" key="8">
    <source>
        <dbReference type="ARBA" id="ARBA00048679"/>
    </source>
</evidence>
<evidence type="ECO:0000313" key="12">
    <source>
        <dbReference type="Proteomes" id="UP000192578"/>
    </source>
</evidence>
<keyword evidence="3" id="KW-0808">Transferase</keyword>
<dbReference type="GO" id="GO:0005737">
    <property type="term" value="C:cytoplasm"/>
    <property type="evidence" value="ECO:0007669"/>
    <property type="project" value="TreeGrafter"/>
</dbReference>
<dbReference type="OrthoDB" id="2018507at2759"/>
<keyword evidence="4" id="KW-0547">Nucleotide-binding</keyword>
<evidence type="ECO:0000313" key="11">
    <source>
        <dbReference type="EMBL" id="OQV24753.1"/>
    </source>
</evidence>
<feature type="compositionally biased region" description="Polar residues" evidence="9">
    <location>
        <begin position="545"/>
        <end position="562"/>
    </location>
</feature>
<dbReference type="PANTHER" id="PTHR22967">
    <property type="entry name" value="SERINE/THREONINE PROTEIN KINASE"/>
    <property type="match status" value="1"/>
</dbReference>
<evidence type="ECO:0000259" key="10">
    <source>
        <dbReference type="PROSITE" id="PS50011"/>
    </source>
</evidence>
<dbReference type="GO" id="GO:0045747">
    <property type="term" value="P:positive regulation of Notch signaling pathway"/>
    <property type="evidence" value="ECO:0007669"/>
    <property type="project" value="TreeGrafter"/>
</dbReference>
<name>A0A1W0XB70_HYPEX</name>
<comment type="caution">
    <text evidence="11">The sequence shown here is derived from an EMBL/GenBank/DDBJ whole genome shotgun (WGS) entry which is preliminary data.</text>
</comment>
<evidence type="ECO:0000256" key="6">
    <source>
        <dbReference type="ARBA" id="ARBA00022840"/>
    </source>
</evidence>
<evidence type="ECO:0000256" key="4">
    <source>
        <dbReference type="ARBA" id="ARBA00022741"/>
    </source>
</evidence>
<keyword evidence="6" id="KW-0067">ATP-binding</keyword>
<dbReference type="EC" id="2.7.11.1" evidence="1"/>
<comment type="catalytic activity">
    <reaction evidence="7">
        <text>L-threonyl-[protein] + ATP = O-phospho-L-threonyl-[protein] + ADP + H(+)</text>
        <dbReference type="Rhea" id="RHEA:46608"/>
        <dbReference type="Rhea" id="RHEA-COMP:11060"/>
        <dbReference type="Rhea" id="RHEA-COMP:11605"/>
        <dbReference type="ChEBI" id="CHEBI:15378"/>
        <dbReference type="ChEBI" id="CHEBI:30013"/>
        <dbReference type="ChEBI" id="CHEBI:30616"/>
        <dbReference type="ChEBI" id="CHEBI:61977"/>
        <dbReference type="ChEBI" id="CHEBI:456216"/>
        <dbReference type="EC" id="2.7.11.1"/>
    </reaction>
</comment>
<keyword evidence="12" id="KW-1185">Reference proteome</keyword>
<reference evidence="12" key="1">
    <citation type="submission" date="2017-01" db="EMBL/GenBank/DDBJ databases">
        <title>Comparative genomics of anhydrobiosis in the tardigrade Hypsibius dujardini.</title>
        <authorList>
            <person name="Yoshida Y."/>
            <person name="Koutsovoulos G."/>
            <person name="Laetsch D."/>
            <person name="Stevens L."/>
            <person name="Kumar S."/>
            <person name="Horikawa D."/>
            <person name="Ishino K."/>
            <person name="Komine S."/>
            <person name="Tomita M."/>
            <person name="Blaxter M."/>
            <person name="Arakawa K."/>
        </authorList>
    </citation>
    <scope>NUCLEOTIDE SEQUENCE [LARGE SCALE GENOMIC DNA]</scope>
    <source>
        <strain evidence="12">Z151</strain>
    </source>
</reference>
<evidence type="ECO:0000256" key="7">
    <source>
        <dbReference type="ARBA" id="ARBA00047899"/>
    </source>
</evidence>
<dbReference type="InterPro" id="IPR000719">
    <property type="entry name" value="Prot_kinase_dom"/>
</dbReference>
<feature type="domain" description="Protein kinase" evidence="10">
    <location>
        <begin position="18"/>
        <end position="290"/>
    </location>
</feature>
<feature type="compositionally biased region" description="Polar residues" evidence="9">
    <location>
        <begin position="477"/>
        <end position="494"/>
    </location>
</feature>
<dbReference type="GO" id="GO:0005524">
    <property type="term" value="F:ATP binding"/>
    <property type="evidence" value="ECO:0007669"/>
    <property type="project" value="UniProtKB-KW"/>
</dbReference>
<feature type="compositionally biased region" description="Low complexity" evidence="9">
    <location>
        <begin position="944"/>
        <end position="955"/>
    </location>
</feature>
<dbReference type="GO" id="GO:2000369">
    <property type="term" value="P:regulation of clathrin-dependent endocytosis"/>
    <property type="evidence" value="ECO:0007669"/>
    <property type="project" value="TreeGrafter"/>
</dbReference>
<feature type="compositionally biased region" description="Pro residues" evidence="9">
    <location>
        <begin position="855"/>
        <end position="864"/>
    </location>
</feature>
<comment type="catalytic activity">
    <reaction evidence="8">
        <text>L-seryl-[protein] + ATP = O-phospho-L-seryl-[protein] + ADP + H(+)</text>
        <dbReference type="Rhea" id="RHEA:17989"/>
        <dbReference type="Rhea" id="RHEA-COMP:9863"/>
        <dbReference type="Rhea" id="RHEA-COMP:11604"/>
        <dbReference type="ChEBI" id="CHEBI:15378"/>
        <dbReference type="ChEBI" id="CHEBI:29999"/>
        <dbReference type="ChEBI" id="CHEBI:30616"/>
        <dbReference type="ChEBI" id="CHEBI:83421"/>
        <dbReference type="ChEBI" id="CHEBI:456216"/>
        <dbReference type="EC" id="2.7.11.1"/>
    </reaction>
</comment>
<feature type="region of interest" description="Disordered" evidence="9">
    <location>
        <begin position="840"/>
        <end position="881"/>
    </location>
</feature>
<dbReference type="Pfam" id="PF00069">
    <property type="entry name" value="Pkinase"/>
    <property type="match status" value="1"/>
</dbReference>
<feature type="compositionally biased region" description="Polar residues" evidence="9">
    <location>
        <begin position="803"/>
        <end position="815"/>
    </location>
</feature>
<keyword evidence="5 11" id="KW-0418">Kinase</keyword>
<dbReference type="Gene3D" id="1.10.510.10">
    <property type="entry name" value="Transferase(Phosphotransferase) domain 1"/>
    <property type="match status" value="1"/>
</dbReference>
<evidence type="ECO:0000256" key="3">
    <source>
        <dbReference type="ARBA" id="ARBA00022679"/>
    </source>
</evidence>
<feature type="region of interest" description="Disordered" evidence="9">
    <location>
        <begin position="378"/>
        <end position="418"/>
    </location>
</feature>
<feature type="region of interest" description="Disordered" evidence="9">
    <location>
        <begin position="780"/>
        <end position="828"/>
    </location>
</feature>
<dbReference type="GO" id="GO:0004674">
    <property type="term" value="F:protein serine/threonine kinase activity"/>
    <property type="evidence" value="ECO:0007669"/>
    <property type="project" value="UniProtKB-KW"/>
</dbReference>
<dbReference type="Proteomes" id="UP000192578">
    <property type="component" value="Unassembled WGS sequence"/>
</dbReference>
<feature type="compositionally biased region" description="Polar residues" evidence="9">
    <location>
        <begin position="684"/>
        <end position="718"/>
    </location>
</feature>
<evidence type="ECO:0000256" key="2">
    <source>
        <dbReference type="ARBA" id="ARBA00022527"/>
    </source>
</evidence>
<proteinExistence type="predicted"/>
<dbReference type="SUPFAM" id="SSF56112">
    <property type="entry name" value="Protein kinase-like (PK-like)"/>
    <property type="match status" value="1"/>
</dbReference>
<evidence type="ECO:0000256" key="9">
    <source>
        <dbReference type="SAM" id="MobiDB-lite"/>
    </source>
</evidence>
<sequence>MPKKQSIGKTFHVGSYLVTVEDVIAEGGFALVFLTRDQMGRRFALKRSFVNTEADVIMCQQEIRILETLGKDTDSYIVKFLASAINVIDEEVKEVLILLEYYKYSVLQLMNERFQAKRNLTEEEILNIFCDVCHAVGKLHSHRPAWAHRDLKVENILIDKDGHCVLCDFGSCTTRILDPLKQPIADIEEDLKKYTTIAYRSPEMVNLYGYKKPVTTKADIWALGVMLYKMAYFTLPFGESSLAIQNCNLQFPSAPAYSKQLTGLIRYCLKVNPDDRPEIFQVASLTCSLINRDCLVPNATRCPVPPVDILLNQPESSQVVPVPFLETSPPRIVRPPTISSQEFSSTTSIAPRERPKASTPAASSIVLLPALRIPNGNSMAAVSDQSRDGQAKHSAGSSSRPGNAESAVNNGVSNGSGGSPFRPVAGAVNPFRDAVNASPSWVAPFPRPDVPRPTRMGHRRNTSDTSMVPVARPLSPTPTQNVSEKSRSADTSPVRSPYPGGEVEKKFSNWNPFEDAEVWAHAPAPQTSAASVALGLAQSVSSLVRGGSISSASRTTLGSPTGENGEKAARATKSTRGVASDVKKEKKKFRYQKFDNDSEEELMPSDGGEEGGLDIAGHKRPSEKSASSTPKVKDKDTDSIGSASDLKHDDDTTDDEKVGGEVTVHVHHTAADHADKTEEEDNTAYDSVQYGTLEETTSAIQSQVSGSHKSILQETSSKPLLDSGFDKSDDDELERGRPLATAQAQSHVPQRRLTFEAMGLLSVFDQIPFRYPKKSKTFATFKGTESQDSQRLTDEAGFAETNPFLSSFSTKSNAVLPTPGPPTTDSSHDFENIAGRYHHAPTESIPSSSTNTPIKLPPPVPPKPTFLRTKDSNHNYNHPPKSDVYNDVFSSFDGPSFADHALSETLVDVDDAPAVRTKSAARQPRSPVFQEAVPLFTAPLYHHSQSQSGSTGQTSPKLSKSPTRRSSRRIVHEGISNISFEDT</sequence>
<feature type="region of interest" description="Disordered" evidence="9">
    <location>
        <begin position="545"/>
        <end position="747"/>
    </location>
</feature>
<keyword evidence="2" id="KW-0723">Serine/threonine-protein kinase</keyword>
<feature type="compositionally biased region" description="Polar residues" evidence="9">
    <location>
        <begin position="337"/>
        <end position="349"/>
    </location>
</feature>
<dbReference type="PANTHER" id="PTHR22967:SF57">
    <property type="entry name" value="AUXILIN, ISOFORM A-RELATED"/>
    <property type="match status" value="1"/>
</dbReference>
<feature type="region of interest" description="Disordered" evidence="9">
    <location>
        <begin position="939"/>
        <end position="983"/>
    </location>
</feature>
<feature type="region of interest" description="Disordered" evidence="9">
    <location>
        <begin position="437"/>
        <end position="503"/>
    </location>
</feature>
<dbReference type="InterPro" id="IPR011009">
    <property type="entry name" value="Kinase-like_dom_sf"/>
</dbReference>
<evidence type="ECO:0000256" key="1">
    <source>
        <dbReference type="ARBA" id="ARBA00012513"/>
    </source>
</evidence>
<dbReference type="EMBL" id="MTYJ01000005">
    <property type="protein sequence ID" value="OQV24753.1"/>
    <property type="molecule type" value="Genomic_DNA"/>
</dbReference>
<gene>
    <name evidence="11" type="ORF">BV898_01345</name>
</gene>
<feature type="compositionally biased region" description="Acidic residues" evidence="9">
    <location>
        <begin position="597"/>
        <end position="612"/>
    </location>
</feature>
<dbReference type="AlphaFoldDB" id="A0A1W0XB70"/>
<accession>A0A1W0XB70</accession>
<evidence type="ECO:0000256" key="5">
    <source>
        <dbReference type="ARBA" id="ARBA00022777"/>
    </source>
</evidence>
<organism evidence="11 12">
    <name type="scientific">Hypsibius exemplaris</name>
    <name type="common">Freshwater tardigrade</name>
    <dbReference type="NCBI Taxonomy" id="2072580"/>
    <lineage>
        <taxon>Eukaryota</taxon>
        <taxon>Metazoa</taxon>
        <taxon>Ecdysozoa</taxon>
        <taxon>Tardigrada</taxon>
        <taxon>Eutardigrada</taxon>
        <taxon>Parachela</taxon>
        <taxon>Hypsibioidea</taxon>
        <taxon>Hypsibiidae</taxon>
        <taxon>Hypsibius</taxon>
    </lineage>
</organism>